<protein>
    <recommendedName>
        <fullName evidence="6">ENTH domain-containing protein</fullName>
    </recommendedName>
</protein>
<feature type="domain" description="ENTH" evidence="6">
    <location>
        <begin position="11"/>
        <end position="144"/>
    </location>
</feature>
<dbReference type="InterPro" id="IPR013809">
    <property type="entry name" value="ENTH"/>
</dbReference>
<dbReference type="InterPro" id="IPR008942">
    <property type="entry name" value="ENTH_VHS"/>
</dbReference>
<feature type="region of interest" description="Disordered" evidence="5">
    <location>
        <begin position="310"/>
        <end position="332"/>
    </location>
</feature>
<evidence type="ECO:0000259" key="6">
    <source>
        <dbReference type="PROSITE" id="PS50942"/>
    </source>
</evidence>
<accession>A0A433SK00</accession>
<dbReference type="InterPro" id="IPR035802">
    <property type="entry name" value="ENTH/VHS_tepsin"/>
</dbReference>
<dbReference type="PROSITE" id="PS50942">
    <property type="entry name" value="ENTH"/>
    <property type="match status" value="1"/>
</dbReference>
<dbReference type="SUPFAM" id="SSF48464">
    <property type="entry name" value="ENTH/VHS domain"/>
    <property type="match status" value="1"/>
</dbReference>
<keyword evidence="4" id="KW-0968">Cytoplasmic vesicle</keyword>
<evidence type="ECO:0000256" key="4">
    <source>
        <dbReference type="ARBA" id="ARBA00023329"/>
    </source>
</evidence>
<comment type="caution">
    <text evidence="7">The sequence shown here is derived from an EMBL/GenBank/DDBJ whole genome shotgun (WGS) entry which is preliminary data.</text>
</comment>
<dbReference type="GO" id="GO:0032588">
    <property type="term" value="C:trans-Golgi network membrane"/>
    <property type="evidence" value="ECO:0007669"/>
    <property type="project" value="TreeGrafter"/>
</dbReference>
<feature type="region of interest" description="Disordered" evidence="5">
    <location>
        <begin position="223"/>
        <end position="294"/>
    </location>
</feature>
<dbReference type="OrthoDB" id="118154at2759"/>
<dbReference type="STRING" id="188477.A0A433SK00"/>
<dbReference type="Proteomes" id="UP000271974">
    <property type="component" value="Unassembled WGS sequence"/>
</dbReference>
<reference evidence="7 8" key="1">
    <citation type="submission" date="2019-01" db="EMBL/GenBank/DDBJ databases">
        <title>A draft genome assembly of the solar-powered sea slug Elysia chlorotica.</title>
        <authorList>
            <person name="Cai H."/>
            <person name="Li Q."/>
            <person name="Fang X."/>
            <person name="Li J."/>
            <person name="Curtis N.E."/>
            <person name="Altenburger A."/>
            <person name="Shibata T."/>
            <person name="Feng M."/>
            <person name="Maeda T."/>
            <person name="Schwartz J.A."/>
            <person name="Shigenobu S."/>
            <person name="Lundholm N."/>
            <person name="Nishiyama T."/>
            <person name="Yang H."/>
            <person name="Hasebe M."/>
            <person name="Li S."/>
            <person name="Pierce S.K."/>
            <person name="Wang J."/>
        </authorList>
    </citation>
    <scope>NUCLEOTIDE SEQUENCE [LARGE SCALE GENOMIC DNA]</scope>
    <source>
        <strain evidence="7">EC2010</strain>
        <tissue evidence="7">Whole organism of an adult</tissue>
    </source>
</reference>
<organism evidence="7 8">
    <name type="scientific">Elysia chlorotica</name>
    <name type="common">Eastern emerald elysia</name>
    <name type="synonym">Sea slug</name>
    <dbReference type="NCBI Taxonomy" id="188477"/>
    <lineage>
        <taxon>Eukaryota</taxon>
        <taxon>Metazoa</taxon>
        <taxon>Spiralia</taxon>
        <taxon>Lophotrochozoa</taxon>
        <taxon>Mollusca</taxon>
        <taxon>Gastropoda</taxon>
        <taxon>Heterobranchia</taxon>
        <taxon>Euthyneura</taxon>
        <taxon>Panpulmonata</taxon>
        <taxon>Sacoglossa</taxon>
        <taxon>Placobranchoidea</taxon>
        <taxon>Plakobranchidae</taxon>
        <taxon>Elysia</taxon>
    </lineage>
</organism>
<evidence type="ECO:0000256" key="2">
    <source>
        <dbReference type="ARBA" id="ARBA00004601"/>
    </source>
</evidence>
<name>A0A433SK00_ELYCH</name>
<proteinExistence type="predicted"/>
<dbReference type="Pfam" id="PF01417">
    <property type="entry name" value="ENTH"/>
    <property type="match status" value="1"/>
</dbReference>
<dbReference type="CDD" id="cd03572">
    <property type="entry name" value="ENTH_like_Tepsin"/>
    <property type="match status" value="1"/>
</dbReference>
<evidence type="ECO:0000313" key="8">
    <source>
        <dbReference type="Proteomes" id="UP000271974"/>
    </source>
</evidence>
<comment type="subcellular location">
    <subcellularLocation>
        <location evidence="1">Cytoplasmic vesicle</location>
    </subcellularLocation>
    <subcellularLocation>
        <location evidence="2">Golgi apparatus</location>
        <location evidence="2">trans-Golgi network</location>
    </subcellularLocation>
</comment>
<evidence type="ECO:0000313" key="7">
    <source>
        <dbReference type="EMBL" id="RUS69405.1"/>
    </source>
</evidence>
<dbReference type="InterPro" id="IPR039273">
    <property type="entry name" value="TEPSIN"/>
</dbReference>
<dbReference type="EMBL" id="RQTK01001694">
    <property type="protein sequence ID" value="RUS69405.1"/>
    <property type="molecule type" value="Genomic_DNA"/>
</dbReference>
<feature type="compositionally biased region" description="Polar residues" evidence="5">
    <location>
        <begin position="310"/>
        <end position="326"/>
    </location>
</feature>
<dbReference type="PANTHER" id="PTHR21514">
    <property type="entry name" value="AP-4 COMPLEX ACCESSORY SUBUNIT TEPSIN"/>
    <property type="match status" value="1"/>
</dbReference>
<sequence length="515" mass="55612">MNSSGTVNLSSQRISFVNKISLILKATSDDESATPGYLFKEINDISYESVGYSESLVEFLTDRLRNNSCHVKFKVLKLIKHLVENGSREFKLGIRRHSSIIQECTKFGGPPHPLHGNKPYLMVRKIATEVCEDLYSMVPEGVKSPADVTASEKQCDIKYGGLGPVRTGGSIQGFGNTPTSQTRSISETILGGLEKLGAKMTETPGTRQAALLANLDMSGSTRNYQPPALPLSLYPESSDGKSLTDAVEPVTDSGHARKPAKKPTPGKAGGGWGDDDDDDDDDEDDNDDDEVDMQNGCNVLSTKQSSIDADSLAKLSSQPQIDSKSNCDPELQEDWSKELELLTRSLAAGSTGPGGELLAPADVAAFTESAANLCGLVLVKFLAQRLLQADHGVIVRALQLLEGLLYNSEELVAPDNIASICQGALVDCFKTSQTNVQTLKQTNSSDVSKADIKIDQTDKCPKKDGDNQIKSPKECHRLVNTLYTKSAKLILSLQQLSTFSEILPSSNFMSFMPAD</sequence>
<evidence type="ECO:0000256" key="1">
    <source>
        <dbReference type="ARBA" id="ARBA00004541"/>
    </source>
</evidence>
<dbReference type="AlphaFoldDB" id="A0A433SK00"/>
<feature type="compositionally biased region" description="Acidic residues" evidence="5">
    <location>
        <begin position="273"/>
        <end position="292"/>
    </location>
</feature>
<evidence type="ECO:0000256" key="5">
    <source>
        <dbReference type="SAM" id="MobiDB-lite"/>
    </source>
</evidence>
<dbReference type="PANTHER" id="PTHR21514:SF0">
    <property type="entry name" value="AP-4 COMPLEX ACCESSORY SUBUNIT TEPSIN"/>
    <property type="match status" value="1"/>
</dbReference>
<dbReference type="Gene3D" id="1.25.40.90">
    <property type="match status" value="1"/>
</dbReference>
<keyword evidence="3" id="KW-0333">Golgi apparatus</keyword>
<dbReference type="GO" id="GO:0031410">
    <property type="term" value="C:cytoplasmic vesicle"/>
    <property type="evidence" value="ECO:0007669"/>
    <property type="project" value="UniProtKB-SubCell"/>
</dbReference>
<evidence type="ECO:0000256" key="3">
    <source>
        <dbReference type="ARBA" id="ARBA00023034"/>
    </source>
</evidence>
<gene>
    <name evidence="7" type="ORF">EGW08_022836</name>
</gene>
<keyword evidence="8" id="KW-1185">Reference proteome</keyword>